<organism evidence="2 3">
    <name type="scientific">Podospora aff. communis PSN243</name>
    <dbReference type="NCBI Taxonomy" id="3040156"/>
    <lineage>
        <taxon>Eukaryota</taxon>
        <taxon>Fungi</taxon>
        <taxon>Dikarya</taxon>
        <taxon>Ascomycota</taxon>
        <taxon>Pezizomycotina</taxon>
        <taxon>Sordariomycetes</taxon>
        <taxon>Sordariomycetidae</taxon>
        <taxon>Sordariales</taxon>
        <taxon>Podosporaceae</taxon>
        <taxon>Podospora</taxon>
    </lineage>
</organism>
<sequence length="357" mass="40871">MSEPTSTIANTGTANSRFYQMLPPEIRRRILIEAFGGRTLHIQRCGPDSEAPDAPPPCDQFHVLWKQCHRVKGTNPSLRHCVGYNWDADVWVFHPTRSSLKRDPSYLRGARGWLLSCRLGYIEGIEVIYATNTFHIRTRFVGAGPARNIPERMLPSVTSLEWVTCVFHRTASGDHSSLPQVLRSLPIQFPNLRKLYFGMQWLAGNVDRSTHAMGRNRALRWYDEALVLCDQLVRDFQGRLEMEVGICSQKVEESFREDLARGRARLEAPGWRAGMFKAKKTDPWAASRPEVKAALGPRPRLWRRVANKAEGDESESRGDEKELGYWLGIVEENPCYQNHGWIEMMHQLWEGELEAAE</sequence>
<dbReference type="Proteomes" id="UP001321760">
    <property type="component" value="Unassembled WGS sequence"/>
</dbReference>
<evidence type="ECO:0000313" key="3">
    <source>
        <dbReference type="Proteomes" id="UP001321760"/>
    </source>
</evidence>
<dbReference type="AlphaFoldDB" id="A0AAV9G5Z4"/>
<dbReference type="Pfam" id="PF24864">
    <property type="entry name" value="DUF7730"/>
    <property type="match status" value="1"/>
</dbReference>
<protein>
    <recommendedName>
        <fullName evidence="1">DUF7730 domain-containing protein</fullName>
    </recommendedName>
</protein>
<accession>A0AAV9G5Z4</accession>
<evidence type="ECO:0000313" key="2">
    <source>
        <dbReference type="EMBL" id="KAK4443519.1"/>
    </source>
</evidence>
<reference evidence="2" key="1">
    <citation type="journal article" date="2023" name="Mol. Phylogenet. Evol.">
        <title>Genome-scale phylogeny and comparative genomics of the fungal order Sordariales.</title>
        <authorList>
            <person name="Hensen N."/>
            <person name="Bonometti L."/>
            <person name="Westerberg I."/>
            <person name="Brannstrom I.O."/>
            <person name="Guillou S."/>
            <person name="Cros-Aarteil S."/>
            <person name="Calhoun S."/>
            <person name="Haridas S."/>
            <person name="Kuo A."/>
            <person name="Mondo S."/>
            <person name="Pangilinan J."/>
            <person name="Riley R."/>
            <person name="LaButti K."/>
            <person name="Andreopoulos B."/>
            <person name="Lipzen A."/>
            <person name="Chen C."/>
            <person name="Yan M."/>
            <person name="Daum C."/>
            <person name="Ng V."/>
            <person name="Clum A."/>
            <person name="Steindorff A."/>
            <person name="Ohm R.A."/>
            <person name="Martin F."/>
            <person name="Silar P."/>
            <person name="Natvig D.O."/>
            <person name="Lalanne C."/>
            <person name="Gautier V."/>
            <person name="Ament-Velasquez S.L."/>
            <person name="Kruys A."/>
            <person name="Hutchinson M.I."/>
            <person name="Powell A.J."/>
            <person name="Barry K."/>
            <person name="Miller A.N."/>
            <person name="Grigoriev I.V."/>
            <person name="Debuchy R."/>
            <person name="Gladieux P."/>
            <person name="Hiltunen Thoren M."/>
            <person name="Johannesson H."/>
        </authorList>
    </citation>
    <scope>NUCLEOTIDE SEQUENCE</scope>
    <source>
        <strain evidence="2">PSN243</strain>
    </source>
</reference>
<keyword evidence="3" id="KW-1185">Reference proteome</keyword>
<proteinExistence type="predicted"/>
<dbReference type="EMBL" id="MU865991">
    <property type="protein sequence ID" value="KAK4443519.1"/>
    <property type="molecule type" value="Genomic_DNA"/>
</dbReference>
<name>A0AAV9G5Z4_9PEZI</name>
<comment type="caution">
    <text evidence="2">The sequence shown here is derived from an EMBL/GenBank/DDBJ whole genome shotgun (WGS) entry which is preliminary data.</text>
</comment>
<gene>
    <name evidence="2" type="ORF">QBC34DRAFT_498945</name>
</gene>
<dbReference type="InterPro" id="IPR056632">
    <property type="entry name" value="DUF7730"/>
</dbReference>
<evidence type="ECO:0000259" key="1">
    <source>
        <dbReference type="Pfam" id="PF24864"/>
    </source>
</evidence>
<feature type="domain" description="DUF7730" evidence="1">
    <location>
        <begin position="15"/>
        <end position="138"/>
    </location>
</feature>
<reference evidence="2" key="2">
    <citation type="submission" date="2023-05" db="EMBL/GenBank/DDBJ databases">
        <authorList>
            <consortium name="Lawrence Berkeley National Laboratory"/>
            <person name="Steindorff A."/>
            <person name="Hensen N."/>
            <person name="Bonometti L."/>
            <person name="Westerberg I."/>
            <person name="Brannstrom I.O."/>
            <person name="Guillou S."/>
            <person name="Cros-Aarteil S."/>
            <person name="Calhoun S."/>
            <person name="Haridas S."/>
            <person name="Kuo A."/>
            <person name="Mondo S."/>
            <person name="Pangilinan J."/>
            <person name="Riley R."/>
            <person name="Labutti K."/>
            <person name="Andreopoulos B."/>
            <person name="Lipzen A."/>
            <person name="Chen C."/>
            <person name="Yanf M."/>
            <person name="Daum C."/>
            <person name="Ng V."/>
            <person name="Clum A."/>
            <person name="Ohm R."/>
            <person name="Martin F."/>
            <person name="Silar P."/>
            <person name="Natvig D."/>
            <person name="Lalanne C."/>
            <person name="Gautier V."/>
            <person name="Ament-Velasquez S.L."/>
            <person name="Kruys A."/>
            <person name="Hutchinson M.I."/>
            <person name="Powell A.J."/>
            <person name="Barry K."/>
            <person name="Miller A.N."/>
            <person name="Grigoriev I.V."/>
            <person name="Debuchy R."/>
            <person name="Gladieux P."/>
            <person name="Thoren M.H."/>
            <person name="Johannesson H."/>
        </authorList>
    </citation>
    <scope>NUCLEOTIDE SEQUENCE</scope>
    <source>
        <strain evidence="2">PSN243</strain>
    </source>
</reference>